<dbReference type="EC" id="5.1.1.7" evidence="3 8"/>
<comment type="pathway">
    <text evidence="1 8">Amino-acid biosynthesis; L-lysine biosynthesis via DAP pathway; DL-2,6-diaminopimelate from LL-2,6-diaminopimelate: step 1/1.</text>
</comment>
<evidence type="ECO:0000256" key="6">
    <source>
        <dbReference type="ARBA" id="ARBA00023235"/>
    </source>
</evidence>
<evidence type="ECO:0000256" key="2">
    <source>
        <dbReference type="ARBA" id="ARBA00010219"/>
    </source>
</evidence>
<dbReference type="KEGG" id="ahm:TL08_08560"/>
<dbReference type="SUPFAM" id="SSF54506">
    <property type="entry name" value="Diaminopimelate epimerase-like"/>
    <property type="match status" value="2"/>
</dbReference>
<feature type="active site" description="Proton acceptor" evidence="8">
    <location>
        <position position="226"/>
    </location>
</feature>
<feature type="active site" evidence="9">
    <location>
        <position position="84"/>
    </location>
</feature>
<dbReference type="Pfam" id="PF01678">
    <property type="entry name" value="DAP_epimerase"/>
    <property type="match status" value="2"/>
</dbReference>
<dbReference type="RefSeq" id="WP_216637808.1">
    <property type="nucleotide sequence ID" value="NZ_CP014859.1"/>
</dbReference>
<dbReference type="NCBIfam" id="TIGR00652">
    <property type="entry name" value="DapF"/>
    <property type="match status" value="1"/>
</dbReference>
<gene>
    <name evidence="8" type="primary">dapF</name>
    <name evidence="10" type="ORF">TL08_08560</name>
</gene>
<evidence type="ECO:0000256" key="4">
    <source>
        <dbReference type="ARBA" id="ARBA00022605"/>
    </source>
</evidence>
<comment type="catalytic activity">
    <reaction evidence="7 8">
        <text>(2S,6S)-2,6-diaminopimelate = meso-2,6-diaminopimelate</text>
        <dbReference type="Rhea" id="RHEA:15393"/>
        <dbReference type="ChEBI" id="CHEBI:57609"/>
        <dbReference type="ChEBI" id="CHEBI:57791"/>
        <dbReference type="EC" id="5.1.1.7"/>
    </reaction>
</comment>
<feature type="site" description="Could be important to modulate the pK values of the two catalytic cysteine residues" evidence="8">
    <location>
        <position position="158"/>
    </location>
</feature>
<dbReference type="PANTHER" id="PTHR31689:SF0">
    <property type="entry name" value="DIAMINOPIMELATE EPIMERASE"/>
    <property type="match status" value="1"/>
</dbReference>
<accession>A0AAC9HNH6</accession>
<feature type="binding site" evidence="8">
    <location>
        <position position="199"/>
    </location>
    <ligand>
        <name>substrate</name>
    </ligand>
</feature>
<evidence type="ECO:0000256" key="7">
    <source>
        <dbReference type="ARBA" id="ARBA00051712"/>
    </source>
</evidence>
<reference evidence="11" key="1">
    <citation type="submission" date="2016-03" db="EMBL/GenBank/DDBJ databases">
        <title>Complete genome sequence of the type strain Actinoalloteichus hymeniacidonis DSM 45092.</title>
        <authorList>
            <person name="Schaffert L."/>
            <person name="Albersmeier A."/>
            <person name="Winkler A."/>
            <person name="Kalinowski J."/>
            <person name="Zotchev S."/>
            <person name="Ruckert C."/>
        </authorList>
    </citation>
    <scope>NUCLEOTIDE SEQUENCE [LARGE SCALE GENOMIC DNA]</scope>
    <source>
        <strain evidence="11">HPA177(T) (DSM 45092(T))</strain>
    </source>
</reference>
<name>A0AAC9HNH6_9PSEU</name>
<feature type="binding site" evidence="8">
    <location>
        <position position="75"/>
    </location>
    <ligand>
        <name>substrate</name>
    </ligand>
</feature>
<dbReference type="HAMAP" id="MF_00197">
    <property type="entry name" value="DAP_epimerase"/>
    <property type="match status" value="1"/>
</dbReference>
<dbReference type="PROSITE" id="PS01326">
    <property type="entry name" value="DAP_EPIMERASE"/>
    <property type="match status" value="1"/>
</dbReference>
<evidence type="ECO:0000256" key="5">
    <source>
        <dbReference type="ARBA" id="ARBA00023154"/>
    </source>
</evidence>
<evidence type="ECO:0000313" key="10">
    <source>
        <dbReference type="EMBL" id="AOS62527.1"/>
    </source>
</evidence>
<organism evidence="10 11">
    <name type="scientific">Actinoalloteichus hymeniacidonis</name>
    <dbReference type="NCBI Taxonomy" id="340345"/>
    <lineage>
        <taxon>Bacteria</taxon>
        <taxon>Bacillati</taxon>
        <taxon>Actinomycetota</taxon>
        <taxon>Actinomycetes</taxon>
        <taxon>Pseudonocardiales</taxon>
        <taxon>Pseudonocardiaceae</taxon>
        <taxon>Actinoalloteichus</taxon>
    </lineage>
</organism>
<sequence>MADVRFSKGHGTQNDFVILPDPDGDLELTEHRVRALCDRRRGIGADGVLRVVRSAALNDSHPGVPEDSWFMDYRNSDGSIVEMCGNGVRVFAHYLVESGLAAPGEFVIGTRSGPKGVLVGADGTVTVDMGRVRIGAASTAAVGGRTFDGIAVDVGNPHLACVIGAADDGQTEARAALLTDLDLTVPPAHDPVAFPHGVNVEFIVPIDSDRAEMRVHERGVGETRSCGTGTVAAVAAALRADGRDTGRMLVNTLGGPLTVTIGTDDSQLTGSAVLVAEGSLDALWWQQADVV</sequence>
<keyword evidence="5 8" id="KW-0457">Lysine biosynthesis</keyword>
<dbReference type="AlphaFoldDB" id="A0AAC9HNH6"/>
<dbReference type="GO" id="GO:0009089">
    <property type="term" value="P:lysine biosynthetic process via diaminopimelate"/>
    <property type="evidence" value="ECO:0007669"/>
    <property type="project" value="UniProtKB-UniRule"/>
</dbReference>
<feature type="binding site" evidence="8">
    <location>
        <begin position="217"/>
        <end position="218"/>
    </location>
    <ligand>
        <name>substrate</name>
    </ligand>
</feature>
<feature type="binding site" evidence="8">
    <location>
        <begin position="227"/>
        <end position="228"/>
    </location>
    <ligand>
        <name>substrate</name>
    </ligand>
</feature>
<evidence type="ECO:0000256" key="1">
    <source>
        <dbReference type="ARBA" id="ARBA00005196"/>
    </source>
</evidence>
<evidence type="ECO:0000256" key="9">
    <source>
        <dbReference type="PROSITE-ProRule" id="PRU10125"/>
    </source>
</evidence>
<keyword evidence="6 8" id="KW-0413">Isomerase</keyword>
<comment type="subunit">
    <text evidence="8">Homodimer.</text>
</comment>
<keyword evidence="4 8" id="KW-0028">Amino-acid biosynthesis</keyword>
<dbReference type="PANTHER" id="PTHR31689">
    <property type="entry name" value="DIAMINOPIMELATE EPIMERASE, CHLOROPLASTIC"/>
    <property type="match status" value="1"/>
</dbReference>
<dbReference type="Proteomes" id="UP000095210">
    <property type="component" value="Chromosome"/>
</dbReference>
<feature type="binding site" evidence="8">
    <location>
        <position position="14"/>
    </location>
    <ligand>
        <name>substrate</name>
    </ligand>
</feature>
<keyword evidence="11" id="KW-1185">Reference proteome</keyword>
<evidence type="ECO:0000256" key="8">
    <source>
        <dbReference type="HAMAP-Rule" id="MF_00197"/>
    </source>
</evidence>
<dbReference type="Gene3D" id="3.10.310.10">
    <property type="entry name" value="Diaminopimelate Epimerase, Chain A, domain 1"/>
    <property type="match status" value="2"/>
</dbReference>
<proteinExistence type="inferred from homology"/>
<dbReference type="GO" id="GO:0005829">
    <property type="term" value="C:cytosol"/>
    <property type="evidence" value="ECO:0007669"/>
    <property type="project" value="TreeGrafter"/>
</dbReference>
<evidence type="ECO:0000256" key="3">
    <source>
        <dbReference type="ARBA" id="ARBA00013080"/>
    </source>
</evidence>
<comment type="subcellular location">
    <subcellularLocation>
        <location evidence="8">Cytoplasm</location>
    </subcellularLocation>
</comment>
<feature type="site" description="Could be important to modulate the pK values of the two catalytic cysteine residues" evidence="8">
    <location>
        <position position="217"/>
    </location>
</feature>
<feature type="active site" description="Proton donor" evidence="8">
    <location>
        <position position="84"/>
    </location>
</feature>
<evidence type="ECO:0000313" key="11">
    <source>
        <dbReference type="Proteomes" id="UP000095210"/>
    </source>
</evidence>
<dbReference type="InterPro" id="IPR001653">
    <property type="entry name" value="DAP_epimerase_DapF"/>
</dbReference>
<dbReference type="EMBL" id="CP014859">
    <property type="protein sequence ID" value="AOS62527.1"/>
    <property type="molecule type" value="Genomic_DNA"/>
</dbReference>
<dbReference type="GO" id="GO:0008837">
    <property type="term" value="F:diaminopimelate epimerase activity"/>
    <property type="evidence" value="ECO:0007669"/>
    <property type="project" value="UniProtKB-UniRule"/>
</dbReference>
<comment type="function">
    <text evidence="8">Catalyzes the stereoinversion of LL-2,6-diaminopimelate (L,L-DAP) to meso-diaminopimelate (meso-DAP), a precursor of L-lysine and an essential component of the bacterial peptidoglycan.</text>
</comment>
<comment type="caution">
    <text evidence="8">Lacks conserved residue(s) required for the propagation of feature annotation.</text>
</comment>
<dbReference type="InterPro" id="IPR018510">
    <property type="entry name" value="DAP_epimerase_AS"/>
</dbReference>
<protein>
    <recommendedName>
        <fullName evidence="3 8">Diaminopimelate epimerase</fullName>
        <shortName evidence="8">DAP epimerase</shortName>
        <ecNumber evidence="3 8">5.1.1.7</ecNumber>
    </recommendedName>
    <alternativeName>
        <fullName evidence="8">PLP-independent amino acid racemase</fullName>
    </alternativeName>
</protein>
<feature type="binding site" evidence="8">
    <location>
        <position position="156"/>
    </location>
    <ligand>
        <name>substrate</name>
    </ligand>
</feature>
<comment type="similarity">
    <text evidence="2 8">Belongs to the diaminopimelate epimerase family.</text>
</comment>
<feature type="binding site" evidence="8">
    <location>
        <begin position="85"/>
        <end position="86"/>
    </location>
    <ligand>
        <name>substrate</name>
    </ligand>
</feature>
<keyword evidence="8" id="KW-0963">Cytoplasm</keyword>